<keyword evidence="1 4" id="KW-0808">Transferase</keyword>
<dbReference type="GO" id="GO:0005524">
    <property type="term" value="F:ATP binding"/>
    <property type="evidence" value="ECO:0007669"/>
    <property type="project" value="UniProtKB-KW"/>
</dbReference>
<keyword evidence="4" id="KW-0547">Nucleotide-binding</keyword>
<dbReference type="InterPro" id="IPR029045">
    <property type="entry name" value="ClpP/crotonase-like_dom_sf"/>
</dbReference>
<evidence type="ECO:0000256" key="4">
    <source>
        <dbReference type="HAMAP-Rule" id="MF_01395"/>
    </source>
</evidence>
<keyword evidence="3 4" id="KW-0275">Fatty acid biosynthesis</keyword>
<dbReference type="Gene3D" id="3.90.226.10">
    <property type="entry name" value="2-enoyl-CoA Hydratase, Chain A, domain 1"/>
    <property type="match status" value="1"/>
</dbReference>
<name>A0A1M5Q0P9_9FLAO</name>
<dbReference type="PRINTS" id="PR01070">
    <property type="entry name" value="ACCCTRFRASEB"/>
</dbReference>
<sequence>MGTVYINTFYIYTPNTIKMAFDWFKRKAKNITTSTDEKKDVPKGLWHQTPSGKIVEHDELRRNNYVSPEDGFHVRIGSAEFFDILFDEGKFTELDANVESIDILNFKDTKPYKDRLKEVKAKTKLTDSIRNAVGTVKGTEMVVSCMDFAFIGGSLGSVMGEKIRRAVDYCIANKLPYMIICQSGGARMQEATYSLMQLAKVQAKLAQLSEAGLLYIAYLCDPTFGGITASFAMTADIIMAEPGALIGFAGPRVIRETIGRDLPEGFQTSEFLQEKGFVDFIVKRTEIKDTVAKTVNLLAVNA</sequence>
<evidence type="ECO:0000256" key="1">
    <source>
        <dbReference type="ARBA" id="ARBA00022679"/>
    </source>
</evidence>
<dbReference type="EMBL" id="FQWT01000002">
    <property type="protein sequence ID" value="SHH07073.1"/>
    <property type="molecule type" value="Genomic_DNA"/>
</dbReference>
<comment type="pathway">
    <text evidence="4">Lipid metabolism; malonyl-CoA biosynthesis; malonyl-CoA from acetyl-CoA: step 1/1.</text>
</comment>
<dbReference type="PROSITE" id="PS50980">
    <property type="entry name" value="COA_CT_NTER"/>
    <property type="match status" value="1"/>
</dbReference>
<comment type="similarity">
    <text evidence="4">Belongs to the AccD/PCCB family.</text>
</comment>
<dbReference type="Proteomes" id="UP000184047">
    <property type="component" value="Unassembled WGS sequence"/>
</dbReference>
<dbReference type="GO" id="GO:0009317">
    <property type="term" value="C:acetyl-CoA carboxylase complex"/>
    <property type="evidence" value="ECO:0007669"/>
    <property type="project" value="InterPro"/>
</dbReference>
<evidence type="ECO:0000259" key="5">
    <source>
        <dbReference type="PROSITE" id="PS50980"/>
    </source>
</evidence>
<reference evidence="7" key="1">
    <citation type="submission" date="2016-11" db="EMBL/GenBank/DDBJ databases">
        <authorList>
            <person name="Varghese N."/>
            <person name="Submissions S."/>
        </authorList>
    </citation>
    <scope>NUCLEOTIDE SEQUENCE [LARGE SCALE GENOMIC DNA]</scope>
    <source>
        <strain evidence="7">DSM 19055</strain>
    </source>
</reference>
<dbReference type="SUPFAM" id="SSF52096">
    <property type="entry name" value="ClpP/crotonase"/>
    <property type="match status" value="1"/>
</dbReference>
<comment type="subunit">
    <text evidence="4">Acetyl-CoA carboxylase is a heterohexamer composed of biotin carboxyl carrier protein (AccB), biotin carboxylase (AccC) and two subunits each of ACCase subunit alpha (AccA) and ACCase subunit beta (AccD).</text>
</comment>
<dbReference type="PANTHER" id="PTHR42995">
    <property type="entry name" value="ACETYL-COENZYME A CARBOXYLASE CARBOXYL TRANSFERASE SUBUNIT BETA, CHLOROPLASTIC"/>
    <property type="match status" value="1"/>
</dbReference>
<gene>
    <name evidence="4" type="primary">accD</name>
    <name evidence="6" type="ORF">SAMN05421866_2022</name>
</gene>
<keyword evidence="4" id="KW-0067">ATP-binding</keyword>
<comment type="subcellular location">
    <subcellularLocation>
        <location evidence="4">Cytoplasm</location>
    </subcellularLocation>
</comment>
<dbReference type="Pfam" id="PF01039">
    <property type="entry name" value="Carboxyl_trans"/>
    <property type="match status" value="1"/>
</dbReference>
<dbReference type="AlphaFoldDB" id="A0A1M5Q0P9"/>
<evidence type="ECO:0000256" key="2">
    <source>
        <dbReference type="ARBA" id="ARBA00022832"/>
    </source>
</evidence>
<dbReference type="EC" id="2.1.3.15" evidence="4"/>
<dbReference type="NCBIfam" id="TIGR00515">
    <property type="entry name" value="accD"/>
    <property type="match status" value="1"/>
</dbReference>
<dbReference type="InterPro" id="IPR011762">
    <property type="entry name" value="COA_CT_N"/>
</dbReference>
<dbReference type="UniPathway" id="UPA00655">
    <property type="reaction ID" value="UER00711"/>
</dbReference>
<feature type="domain" description="CoA carboxyltransferase N-terminal" evidence="5">
    <location>
        <begin position="44"/>
        <end position="302"/>
    </location>
</feature>
<accession>A0A1M5Q0P9</accession>
<dbReference type="PANTHER" id="PTHR42995:SF5">
    <property type="entry name" value="ACETYL-COENZYME A CARBOXYLASE CARBOXYL TRANSFERASE SUBUNIT BETA, CHLOROPLASTIC"/>
    <property type="match status" value="1"/>
</dbReference>
<evidence type="ECO:0000313" key="6">
    <source>
        <dbReference type="EMBL" id="SHH07073.1"/>
    </source>
</evidence>
<proteinExistence type="inferred from homology"/>
<dbReference type="InterPro" id="IPR034733">
    <property type="entry name" value="AcCoA_carboxyl_beta"/>
</dbReference>
<dbReference type="InterPro" id="IPR000438">
    <property type="entry name" value="Acetyl_CoA_COase_Trfase_b_su"/>
</dbReference>
<keyword evidence="7" id="KW-1185">Reference proteome</keyword>
<dbReference type="eggNOG" id="COG0777">
    <property type="taxonomic scope" value="Bacteria"/>
</dbReference>
<keyword evidence="4" id="KW-0444">Lipid biosynthesis</keyword>
<dbReference type="GO" id="GO:0006633">
    <property type="term" value="P:fatty acid biosynthetic process"/>
    <property type="evidence" value="ECO:0007669"/>
    <property type="project" value="UniProtKB-KW"/>
</dbReference>
<keyword evidence="4" id="KW-0443">Lipid metabolism</keyword>
<dbReference type="GO" id="GO:0003989">
    <property type="term" value="F:acetyl-CoA carboxylase activity"/>
    <property type="evidence" value="ECO:0007669"/>
    <property type="project" value="InterPro"/>
</dbReference>
<comment type="caution">
    <text evidence="4">Lacks conserved residue(s) required for the propagation of feature annotation.</text>
</comment>
<evidence type="ECO:0000313" key="7">
    <source>
        <dbReference type="Proteomes" id="UP000184047"/>
    </source>
</evidence>
<evidence type="ECO:0000256" key="3">
    <source>
        <dbReference type="ARBA" id="ARBA00023160"/>
    </source>
</evidence>
<dbReference type="STRING" id="421058.SAMN05421866_2022"/>
<dbReference type="GO" id="GO:2001295">
    <property type="term" value="P:malonyl-CoA biosynthetic process"/>
    <property type="evidence" value="ECO:0007669"/>
    <property type="project" value="UniProtKB-UniRule"/>
</dbReference>
<dbReference type="HAMAP" id="MF_01395">
    <property type="entry name" value="AcetylCoA_CT_beta"/>
    <property type="match status" value="1"/>
</dbReference>
<keyword evidence="2 4" id="KW-0276">Fatty acid metabolism</keyword>
<keyword evidence="4" id="KW-0963">Cytoplasm</keyword>
<protein>
    <recommendedName>
        <fullName evidence="4">Acetyl-coenzyme A carboxylase carboxyl transferase subunit beta</fullName>
        <shortName evidence="4">ACCase subunit beta</shortName>
        <shortName evidence="4">Acetyl-CoA carboxylase carboxyltransferase subunit beta</shortName>
        <ecNumber evidence="4">2.1.3.15</ecNumber>
    </recommendedName>
</protein>
<comment type="catalytic activity">
    <reaction evidence="4">
        <text>N(6)-carboxybiotinyl-L-lysyl-[protein] + acetyl-CoA = N(6)-biotinyl-L-lysyl-[protein] + malonyl-CoA</text>
        <dbReference type="Rhea" id="RHEA:54728"/>
        <dbReference type="Rhea" id="RHEA-COMP:10505"/>
        <dbReference type="Rhea" id="RHEA-COMP:10506"/>
        <dbReference type="ChEBI" id="CHEBI:57288"/>
        <dbReference type="ChEBI" id="CHEBI:57384"/>
        <dbReference type="ChEBI" id="CHEBI:83144"/>
        <dbReference type="ChEBI" id="CHEBI:83145"/>
        <dbReference type="EC" id="2.1.3.15"/>
    </reaction>
</comment>
<organism evidence="6 7">
    <name type="scientific">Chryseobacterium oranimense</name>
    <dbReference type="NCBI Taxonomy" id="421058"/>
    <lineage>
        <taxon>Bacteria</taxon>
        <taxon>Pseudomonadati</taxon>
        <taxon>Bacteroidota</taxon>
        <taxon>Flavobacteriia</taxon>
        <taxon>Flavobacteriales</taxon>
        <taxon>Weeksellaceae</taxon>
        <taxon>Chryseobacterium group</taxon>
        <taxon>Chryseobacterium</taxon>
    </lineage>
</organism>
<dbReference type="GO" id="GO:0016743">
    <property type="term" value="F:carboxyl- or carbamoyltransferase activity"/>
    <property type="evidence" value="ECO:0007669"/>
    <property type="project" value="UniProtKB-UniRule"/>
</dbReference>
<comment type="function">
    <text evidence="4">Component of the acetyl coenzyme A carboxylase (ACC) complex. Biotin carboxylase (BC) catalyzes the carboxylation of biotin on its carrier protein (BCCP) and then the CO(2) group is transferred by the transcarboxylase to acetyl-CoA to form malonyl-CoA.</text>
</comment>